<dbReference type="GO" id="GO:0046983">
    <property type="term" value="F:protein dimerization activity"/>
    <property type="evidence" value="ECO:0007669"/>
    <property type="project" value="InterPro"/>
</dbReference>
<organism evidence="7 8">
    <name type="scientific">Dioscorea cayennensis subsp. rotundata</name>
    <name type="common">White Guinea yam</name>
    <name type="synonym">Dioscorea rotundata</name>
    <dbReference type="NCBI Taxonomy" id="55577"/>
    <lineage>
        <taxon>Eukaryota</taxon>
        <taxon>Viridiplantae</taxon>
        <taxon>Streptophyta</taxon>
        <taxon>Embryophyta</taxon>
        <taxon>Tracheophyta</taxon>
        <taxon>Spermatophyta</taxon>
        <taxon>Magnoliopsida</taxon>
        <taxon>Liliopsida</taxon>
        <taxon>Dioscoreales</taxon>
        <taxon>Dioscoreaceae</taxon>
        <taxon>Dioscorea</taxon>
    </lineage>
</organism>
<keyword evidence="1" id="KW-0489">Methyltransferase</keyword>
<dbReference type="GO" id="GO:0008757">
    <property type="term" value="F:S-adenosylmethionine-dependent methyltransferase activity"/>
    <property type="evidence" value="ECO:0007669"/>
    <property type="project" value="UniProtKB-ARBA"/>
</dbReference>
<dbReference type="InterPro" id="IPR016461">
    <property type="entry name" value="COMT-like"/>
</dbReference>
<dbReference type="PANTHER" id="PTHR11746">
    <property type="entry name" value="O-METHYLTRANSFERASE"/>
    <property type="match status" value="1"/>
</dbReference>
<dbReference type="GO" id="GO:0008171">
    <property type="term" value="F:O-methyltransferase activity"/>
    <property type="evidence" value="ECO:0007669"/>
    <property type="project" value="InterPro"/>
</dbReference>
<evidence type="ECO:0000313" key="7">
    <source>
        <dbReference type="Proteomes" id="UP001515500"/>
    </source>
</evidence>
<dbReference type="Proteomes" id="UP001515500">
    <property type="component" value="Chromosome 12"/>
</dbReference>
<dbReference type="InterPro" id="IPR012967">
    <property type="entry name" value="COMT_dimerisation"/>
</dbReference>
<protein>
    <submittedName>
        <fullName evidence="8">Trans-resveratrol di-O-methyltransferase-like isoform X1</fullName>
    </submittedName>
</protein>
<evidence type="ECO:0000256" key="3">
    <source>
        <dbReference type="ARBA" id="ARBA00022691"/>
    </source>
</evidence>
<dbReference type="FunFam" id="3.40.50.150:FF:000057">
    <property type="entry name" value="O-methyltransferase ZRP4"/>
    <property type="match status" value="1"/>
</dbReference>
<dbReference type="Gene3D" id="3.40.50.150">
    <property type="entry name" value="Vaccinia Virus protein VP39"/>
    <property type="match status" value="1"/>
</dbReference>
<evidence type="ECO:0000259" key="6">
    <source>
        <dbReference type="Pfam" id="PF08100"/>
    </source>
</evidence>
<keyword evidence="2" id="KW-0808">Transferase</keyword>
<dbReference type="SUPFAM" id="SSF53335">
    <property type="entry name" value="S-adenosyl-L-methionine-dependent methyltransferases"/>
    <property type="match status" value="1"/>
</dbReference>
<dbReference type="Gene3D" id="1.10.10.10">
    <property type="entry name" value="Winged helix-like DNA-binding domain superfamily/Winged helix DNA-binding domain"/>
    <property type="match status" value="1"/>
</dbReference>
<sequence length="357" mass="39801">MAEMEFTTAELVEAHAQVWNLSFGYLKSMCLKCSLELGIADVLKKHGKPMELSELTSALSVPPSKFEPFDRFMTTLVHLELFAKKQDDSGAKKYMLTPASHLLLKDEAMSITPLITLLLDPTMCDSSNVLGPWFKSPYKGNPFEFYFGKGIWDVAGEKPQFNKMFNEGMASDSKFVCNVVMTSCRDVFKGLKSVVDVGGGTGIMARSIAHAFPGIKCTVFDLPHVIDTMEDQQPGVAYVGGDMFASVPHANAVLLKWILHDWNNEECVKILQRCKEAIPPRADGGKIIIIDMVIGAVTNKHVCAEETQLLCDLLVMSLYSGKERNEREWHNIFLSAGFTDYKITHFLGIRSIIELYP</sequence>
<dbReference type="AlphaFoldDB" id="A0AB40CA06"/>
<evidence type="ECO:0000256" key="1">
    <source>
        <dbReference type="ARBA" id="ARBA00022603"/>
    </source>
</evidence>
<evidence type="ECO:0000256" key="2">
    <source>
        <dbReference type="ARBA" id="ARBA00022679"/>
    </source>
</evidence>
<dbReference type="Pfam" id="PF08100">
    <property type="entry name" value="Dimerisation"/>
    <property type="match status" value="1"/>
</dbReference>
<keyword evidence="3" id="KW-0949">S-adenosyl-L-methionine</keyword>
<gene>
    <name evidence="8" type="primary">LOC120274027</name>
</gene>
<dbReference type="InterPro" id="IPR036390">
    <property type="entry name" value="WH_DNA-bd_sf"/>
</dbReference>
<evidence type="ECO:0000313" key="8">
    <source>
        <dbReference type="RefSeq" id="XP_039136706.1"/>
    </source>
</evidence>
<evidence type="ECO:0000259" key="5">
    <source>
        <dbReference type="Pfam" id="PF00891"/>
    </source>
</evidence>
<feature type="domain" description="O-methyltransferase C-terminal" evidence="5">
    <location>
        <begin position="140"/>
        <end position="338"/>
    </location>
</feature>
<dbReference type="FunFam" id="1.10.10.10:FF:000213">
    <property type="entry name" value="Coniferyl alcohol 9-O-methyltransferase"/>
    <property type="match status" value="1"/>
</dbReference>
<dbReference type="PIRSF" id="PIRSF005739">
    <property type="entry name" value="O-mtase"/>
    <property type="match status" value="1"/>
</dbReference>
<reference evidence="8" key="1">
    <citation type="submission" date="2025-08" db="UniProtKB">
        <authorList>
            <consortium name="RefSeq"/>
        </authorList>
    </citation>
    <scope>IDENTIFICATION</scope>
</reference>
<dbReference type="RefSeq" id="XP_039136706.1">
    <property type="nucleotide sequence ID" value="XM_039280772.1"/>
</dbReference>
<dbReference type="InterPro" id="IPR036388">
    <property type="entry name" value="WH-like_DNA-bd_sf"/>
</dbReference>
<feature type="active site" description="Proton acceptor" evidence="4">
    <location>
        <position position="260"/>
    </location>
</feature>
<name>A0AB40CA06_DIOCR</name>
<dbReference type="PROSITE" id="PS51683">
    <property type="entry name" value="SAM_OMT_II"/>
    <property type="match status" value="1"/>
</dbReference>
<proteinExistence type="predicted"/>
<evidence type="ECO:0000256" key="4">
    <source>
        <dbReference type="PIRSR" id="PIRSR005739-1"/>
    </source>
</evidence>
<dbReference type="GeneID" id="120274027"/>
<dbReference type="GO" id="GO:0032259">
    <property type="term" value="P:methylation"/>
    <property type="evidence" value="ECO:0007669"/>
    <property type="project" value="UniProtKB-KW"/>
</dbReference>
<keyword evidence="7" id="KW-1185">Reference proteome</keyword>
<dbReference type="CDD" id="cd02440">
    <property type="entry name" value="AdoMet_MTases"/>
    <property type="match status" value="1"/>
</dbReference>
<dbReference type="InterPro" id="IPR029063">
    <property type="entry name" value="SAM-dependent_MTases_sf"/>
</dbReference>
<dbReference type="InterPro" id="IPR001077">
    <property type="entry name" value="COMT_C"/>
</dbReference>
<dbReference type="SUPFAM" id="SSF46785">
    <property type="entry name" value="Winged helix' DNA-binding domain"/>
    <property type="match status" value="1"/>
</dbReference>
<feature type="domain" description="O-methyltransferase dimerisation" evidence="6">
    <location>
        <begin position="19"/>
        <end position="106"/>
    </location>
</feature>
<dbReference type="Pfam" id="PF00891">
    <property type="entry name" value="Methyltransf_2"/>
    <property type="match status" value="1"/>
</dbReference>
<accession>A0AB40CA06</accession>